<keyword evidence="2" id="KW-0808">Transferase</keyword>
<dbReference type="InterPro" id="IPR029063">
    <property type="entry name" value="SAM-dependent_MTases_sf"/>
</dbReference>
<gene>
    <name evidence="2" type="ORF">FHX44_118342</name>
</gene>
<dbReference type="SUPFAM" id="SSF53335">
    <property type="entry name" value="S-adenosyl-L-methionine-dependent methyltransferases"/>
    <property type="match status" value="1"/>
</dbReference>
<sequence>MCDPIARLFDLIADGYDEDVPFYATIGRLLVQWAEPAADARVLDIGAGRGAITRALAESRGAAGSIVAGDISPRMLEQLAALQLPGVETRLLDARRLDLPDASFDMVFAGFVLSAIPDPARAIAELARVLRPGGQMLLSAPGPCSADEWWVRYGEIVDEFTARVDSGLAPEAEAVPVSADVAADAPAHTHDDVATELERIGLRPVAHTHAEVELPIDGPEAYWRWLQMHGNQWIHDALSEPDRAEFRDRVLDSLQNLHPAHGKRLIAGAVFERLERV</sequence>
<evidence type="ECO:0000259" key="1">
    <source>
        <dbReference type="Pfam" id="PF08241"/>
    </source>
</evidence>
<keyword evidence="2" id="KW-0489">Methyltransferase</keyword>
<dbReference type="GO" id="GO:0032259">
    <property type="term" value="P:methylation"/>
    <property type="evidence" value="ECO:0007669"/>
    <property type="project" value="UniProtKB-KW"/>
</dbReference>
<organism evidence="2 3">
    <name type="scientific">Pseudonocardia hierapolitana</name>
    <dbReference type="NCBI Taxonomy" id="1128676"/>
    <lineage>
        <taxon>Bacteria</taxon>
        <taxon>Bacillati</taxon>
        <taxon>Actinomycetota</taxon>
        <taxon>Actinomycetes</taxon>
        <taxon>Pseudonocardiales</taxon>
        <taxon>Pseudonocardiaceae</taxon>
        <taxon>Pseudonocardia</taxon>
    </lineage>
</organism>
<dbReference type="OrthoDB" id="65624at2"/>
<evidence type="ECO:0000313" key="2">
    <source>
        <dbReference type="EMBL" id="TWF82393.1"/>
    </source>
</evidence>
<dbReference type="CDD" id="cd02440">
    <property type="entry name" value="AdoMet_MTases"/>
    <property type="match status" value="1"/>
</dbReference>
<proteinExistence type="predicted"/>
<keyword evidence="3" id="KW-1185">Reference proteome</keyword>
<dbReference type="Proteomes" id="UP000321261">
    <property type="component" value="Unassembled WGS sequence"/>
</dbReference>
<dbReference type="AlphaFoldDB" id="A0A561T5L0"/>
<name>A0A561T5L0_9PSEU</name>
<comment type="caution">
    <text evidence="2">The sequence shown here is derived from an EMBL/GenBank/DDBJ whole genome shotgun (WGS) entry which is preliminary data.</text>
</comment>
<feature type="domain" description="Methyltransferase type 11" evidence="1">
    <location>
        <begin position="43"/>
        <end position="137"/>
    </location>
</feature>
<dbReference type="InterPro" id="IPR013216">
    <property type="entry name" value="Methyltransf_11"/>
</dbReference>
<protein>
    <submittedName>
        <fullName evidence="2">Methyltransferase family protein</fullName>
    </submittedName>
</protein>
<dbReference type="GO" id="GO:0008757">
    <property type="term" value="F:S-adenosylmethionine-dependent methyltransferase activity"/>
    <property type="evidence" value="ECO:0007669"/>
    <property type="project" value="InterPro"/>
</dbReference>
<reference evidence="2 3" key="1">
    <citation type="submission" date="2019-06" db="EMBL/GenBank/DDBJ databases">
        <title>Sequencing the genomes of 1000 actinobacteria strains.</title>
        <authorList>
            <person name="Klenk H.-P."/>
        </authorList>
    </citation>
    <scope>NUCLEOTIDE SEQUENCE [LARGE SCALE GENOMIC DNA]</scope>
    <source>
        <strain evidence="2 3">DSM 45671</strain>
    </source>
</reference>
<dbReference type="RefSeq" id="WP_147260708.1">
    <property type="nucleotide sequence ID" value="NZ_VIWU01000001.1"/>
</dbReference>
<evidence type="ECO:0000313" key="3">
    <source>
        <dbReference type="Proteomes" id="UP000321261"/>
    </source>
</evidence>
<dbReference type="EMBL" id="VIWU01000001">
    <property type="protein sequence ID" value="TWF82393.1"/>
    <property type="molecule type" value="Genomic_DNA"/>
</dbReference>
<dbReference type="Gene3D" id="3.40.50.150">
    <property type="entry name" value="Vaccinia Virus protein VP39"/>
    <property type="match status" value="1"/>
</dbReference>
<dbReference type="PANTHER" id="PTHR43591">
    <property type="entry name" value="METHYLTRANSFERASE"/>
    <property type="match status" value="1"/>
</dbReference>
<accession>A0A561T5L0</accession>
<dbReference type="Pfam" id="PF08241">
    <property type="entry name" value="Methyltransf_11"/>
    <property type="match status" value="1"/>
</dbReference>